<sequence length="50" mass="5188">MNCGVKFNGTCSRATRLAAGAPQPRRSPSGSRRVFAMRNGRPVQGAGGTP</sequence>
<dbReference type="EMBL" id="RCMK01001406">
    <property type="protein sequence ID" value="KAG2894914.1"/>
    <property type="molecule type" value="Genomic_DNA"/>
</dbReference>
<evidence type="ECO:0000313" key="2">
    <source>
        <dbReference type="EMBL" id="KAG2894914.1"/>
    </source>
</evidence>
<comment type="caution">
    <text evidence="2">The sequence shown here is derived from an EMBL/GenBank/DDBJ whole genome shotgun (WGS) entry which is preliminary data.</text>
</comment>
<evidence type="ECO:0000313" key="3">
    <source>
        <dbReference type="Proteomes" id="UP000736787"/>
    </source>
</evidence>
<reference evidence="2" key="1">
    <citation type="submission" date="2018-10" db="EMBL/GenBank/DDBJ databases">
        <title>Effector identification in a new, highly contiguous assembly of the strawberry crown rot pathogen Phytophthora cactorum.</title>
        <authorList>
            <person name="Armitage A.D."/>
            <person name="Nellist C.F."/>
            <person name="Bates H."/>
            <person name="Vickerstaff R.J."/>
            <person name="Harrison R.J."/>
        </authorList>
    </citation>
    <scope>NUCLEOTIDE SEQUENCE</scope>
    <source>
        <strain evidence="2">4040</strain>
    </source>
</reference>
<organism evidence="2 3">
    <name type="scientific">Phytophthora cactorum</name>
    <dbReference type="NCBI Taxonomy" id="29920"/>
    <lineage>
        <taxon>Eukaryota</taxon>
        <taxon>Sar</taxon>
        <taxon>Stramenopiles</taxon>
        <taxon>Oomycota</taxon>
        <taxon>Peronosporomycetes</taxon>
        <taxon>Peronosporales</taxon>
        <taxon>Peronosporaceae</taxon>
        <taxon>Phytophthora</taxon>
    </lineage>
</organism>
<gene>
    <name evidence="2" type="ORF">PC117_g23361</name>
</gene>
<dbReference type="AlphaFoldDB" id="A0A8T1JP10"/>
<feature type="compositionally biased region" description="Low complexity" evidence="1">
    <location>
        <begin position="22"/>
        <end position="33"/>
    </location>
</feature>
<name>A0A8T1JP10_9STRA</name>
<accession>A0A8T1JP10</accession>
<feature type="region of interest" description="Disordered" evidence="1">
    <location>
        <begin position="16"/>
        <end position="50"/>
    </location>
</feature>
<evidence type="ECO:0000256" key="1">
    <source>
        <dbReference type="SAM" id="MobiDB-lite"/>
    </source>
</evidence>
<dbReference type="Proteomes" id="UP000736787">
    <property type="component" value="Unassembled WGS sequence"/>
</dbReference>
<proteinExistence type="predicted"/>
<protein>
    <submittedName>
        <fullName evidence="2">Uncharacterized protein</fullName>
    </submittedName>
</protein>